<dbReference type="InterPro" id="IPR029058">
    <property type="entry name" value="AB_hydrolase_fold"/>
</dbReference>
<organism evidence="2 3">
    <name type="scientific">Chilo suppressalis</name>
    <name type="common">Asiatic rice borer moth</name>
    <dbReference type="NCBI Taxonomy" id="168631"/>
    <lineage>
        <taxon>Eukaryota</taxon>
        <taxon>Metazoa</taxon>
        <taxon>Ecdysozoa</taxon>
        <taxon>Arthropoda</taxon>
        <taxon>Hexapoda</taxon>
        <taxon>Insecta</taxon>
        <taxon>Pterygota</taxon>
        <taxon>Neoptera</taxon>
        <taxon>Endopterygota</taxon>
        <taxon>Lepidoptera</taxon>
        <taxon>Glossata</taxon>
        <taxon>Ditrysia</taxon>
        <taxon>Pyraloidea</taxon>
        <taxon>Crambidae</taxon>
        <taxon>Crambinae</taxon>
        <taxon>Chilo</taxon>
    </lineage>
</organism>
<evidence type="ECO:0000313" key="2">
    <source>
        <dbReference type="EMBL" id="CAH2987625.1"/>
    </source>
</evidence>
<evidence type="ECO:0000313" key="3">
    <source>
        <dbReference type="Proteomes" id="UP001153292"/>
    </source>
</evidence>
<evidence type="ECO:0000259" key="1">
    <source>
        <dbReference type="Pfam" id="PF00561"/>
    </source>
</evidence>
<keyword evidence="3" id="KW-1185">Reference proteome</keyword>
<sequence length="300" mass="34682">MSKKITKEWCVDTVWGKVAMVSWGDPARPPVLLLHGFLDTAATFIPLLEHLPDTYYYVGYDNPGHGKSDPYPIGPLATQVTLIEVIRAVASHLQWNKFMMITHSMGFINAIFYHSVYPGRITSMVNLDPLPAITNYYALQELPATWFGYFYESHWDEFAKFNRQNMVRKITQFPVLRDMLVHTITHNPPRMLNLVATHRSDSLGLFYNAIYPNKISKFILFDPMPSLLGMYHPDPVQYYSMFYEKYYSNYREHNSNNQTTSKRKAIQSVMRARGVNESQAELVLSRNLEKVGDNSYSDVL</sequence>
<proteinExistence type="predicted"/>
<dbReference type="PANTHER" id="PTHR43798:SF33">
    <property type="entry name" value="HYDROLASE, PUTATIVE (AFU_ORTHOLOGUE AFUA_2G14860)-RELATED"/>
    <property type="match status" value="1"/>
</dbReference>
<dbReference type="PANTHER" id="PTHR43798">
    <property type="entry name" value="MONOACYLGLYCEROL LIPASE"/>
    <property type="match status" value="1"/>
</dbReference>
<reference evidence="2" key="1">
    <citation type="submission" date="2021-12" db="EMBL/GenBank/DDBJ databases">
        <authorList>
            <person name="King R."/>
        </authorList>
    </citation>
    <scope>NUCLEOTIDE SEQUENCE</scope>
</reference>
<protein>
    <recommendedName>
        <fullName evidence="1">AB hydrolase-1 domain-containing protein</fullName>
    </recommendedName>
</protein>
<dbReference type="Gene3D" id="3.40.50.1820">
    <property type="entry name" value="alpha/beta hydrolase"/>
    <property type="match status" value="1"/>
</dbReference>
<dbReference type="SUPFAM" id="SSF53474">
    <property type="entry name" value="alpha/beta-Hydrolases"/>
    <property type="match status" value="1"/>
</dbReference>
<accession>A0ABN8L9T9</accession>
<dbReference type="Pfam" id="PF00561">
    <property type="entry name" value="Abhydrolase_1"/>
    <property type="match status" value="1"/>
</dbReference>
<dbReference type="EMBL" id="OU963919">
    <property type="protein sequence ID" value="CAH2987625.1"/>
    <property type="molecule type" value="Genomic_DNA"/>
</dbReference>
<feature type="domain" description="AB hydrolase-1" evidence="1">
    <location>
        <begin position="29"/>
        <end position="146"/>
    </location>
</feature>
<dbReference type="InterPro" id="IPR050266">
    <property type="entry name" value="AB_hydrolase_sf"/>
</dbReference>
<gene>
    <name evidence="2" type="ORF">CHILSU_LOCUS7204</name>
</gene>
<name>A0ABN8L9T9_CHISP</name>
<dbReference type="InterPro" id="IPR000073">
    <property type="entry name" value="AB_hydrolase_1"/>
</dbReference>
<dbReference type="Proteomes" id="UP001153292">
    <property type="component" value="Chromosome 26"/>
</dbReference>